<dbReference type="Gene3D" id="3.30.420.40">
    <property type="match status" value="1"/>
</dbReference>
<dbReference type="AlphaFoldDB" id="A0A8H6S2D1"/>
<dbReference type="OrthoDB" id="2963168at2759"/>
<dbReference type="GeneID" id="59351955"/>
<dbReference type="EMBL" id="JACAZF010000014">
    <property type="protein sequence ID" value="KAF7290577.1"/>
    <property type="molecule type" value="Genomic_DNA"/>
</dbReference>
<accession>A0A8H6S2D1</accession>
<evidence type="ECO:0000313" key="1">
    <source>
        <dbReference type="EMBL" id="KAF7290577.1"/>
    </source>
</evidence>
<gene>
    <name evidence="1" type="ORF">MIND_01297800</name>
</gene>
<dbReference type="InterPro" id="IPR043129">
    <property type="entry name" value="ATPase_NBD"/>
</dbReference>
<protein>
    <recommendedName>
        <fullName evidence="3">Actin-like ATPase domain-containing protein</fullName>
    </recommendedName>
</protein>
<dbReference type="SUPFAM" id="SSF53067">
    <property type="entry name" value="Actin-like ATPase domain"/>
    <property type="match status" value="2"/>
</dbReference>
<dbReference type="PANTHER" id="PTHR14187">
    <property type="entry name" value="ALPHA KINASE/ELONGATION FACTOR 2 KINASE"/>
    <property type="match status" value="1"/>
</dbReference>
<name>A0A8H6S2D1_9AGAR</name>
<evidence type="ECO:0008006" key="3">
    <source>
        <dbReference type="Google" id="ProtNLM"/>
    </source>
</evidence>
<dbReference type="CDD" id="cd10170">
    <property type="entry name" value="ASKHA_NBD_HSP70"/>
    <property type="match status" value="1"/>
</dbReference>
<comment type="caution">
    <text evidence="1">The sequence shown here is derived from an EMBL/GenBank/DDBJ whole genome shotgun (WGS) entry which is preliminary data.</text>
</comment>
<keyword evidence="2" id="KW-1185">Reference proteome</keyword>
<organism evidence="1 2">
    <name type="scientific">Mycena indigotica</name>
    <dbReference type="NCBI Taxonomy" id="2126181"/>
    <lineage>
        <taxon>Eukaryota</taxon>
        <taxon>Fungi</taxon>
        <taxon>Dikarya</taxon>
        <taxon>Basidiomycota</taxon>
        <taxon>Agaricomycotina</taxon>
        <taxon>Agaricomycetes</taxon>
        <taxon>Agaricomycetidae</taxon>
        <taxon>Agaricales</taxon>
        <taxon>Marasmiineae</taxon>
        <taxon>Mycenaceae</taxon>
        <taxon>Mycena</taxon>
    </lineage>
</organism>
<dbReference type="PANTHER" id="PTHR14187:SF5">
    <property type="entry name" value="HEAT SHOCK 70 KDA PROTEIN 12A"/>
    <property type="match status" value="1"/>
</dbReference>
<proteinExistence type="predicted"/>
<evidence type="ECO:0000313" key="2">
    <source>
        <dbReference type="Proteomes" id="UP000636479"/>
    </source>
</evidence>
<dbReference type="Proteomes" id="UP000636479">
    <property type="component" value="Unassembled WGS sequence"/>
</dbReference>
<sequence>MAMNMHKRRPPYKGTEMKLVLAIDIGTTFSAASWCLLEPKKEPKMGGVQQWPKQSIPDSKVPTLIFYDKNGIAQAFGAAVEDEGVMKEAVLAGWLRVEWFKLHLRPASLKFIDPFHTLPPLPANVSIKQLYTDFLRFVGDQVKVNFLASYSKSESFWNKLLESMDVVLSIPNGWEGPQQEQMRRAAIGAGLVDAHGADRVKFVSEAEASVLYAIETGRITDWLTPSAHIVICDCGGGTVDITRYCVKSNYPCLQLEESALPRCYMAGSLVVTDYAREYLSVLSRGTDWEEKTEAFEMVVSNFDKLAKVKFSQENENSYVRLGGFETCAEKDIERGQLKLSGDKMALFFQPCIEHIQNGIKSACFDSDGKLVTAQVILVGGFAGSPYLFSQLNQFAKEIGVEITRPDGPTAKAVVNGSISWFLDSTVRARLAKWHYGTDVFCQYDSDIPGHLPYKDQIITVPSGIQYIPRAWQCIAPMGARLSTRKEHCVAFVAELPDDTVNFIREETIYIYRAQTPPSFMCEPDESDFKPDFEAICTIKGNLRKCFKATPPQTSSLGHRFRRIEFEVALRLGGTQLSARLKWKENGKYKEGPATVIITEFN</sequence>
<dbReference type="RefSeq" id="XP_037213937.1">
    <property type="nucleotide sequence ID" value="XM_037369439.1"/>
</dbReference>
<reference evidence="1" key="1">
    <citation type="submission" date="2020-05" db="EMBL/GenBank/DDBJ databases">
        <title>Mycena genomes resolve the evolution of fungal bioluminescence.</title>
        <authorList>
            <person name="Tsai I.J."/>
        </authorList>
    </citation>
    <scope>NUCLEOTIDE SEQUENCE</scope>
    <source>
        <strain evidence="1">171206Taipei</strain>
    </source>
</reference>